<evidence type="ECO:0000313" key="1">
    <source>
        <dbReference type="EMBL" id="ESU35022.1"/>
    </source>
</evidence>
<proteinExistence type="predicted"/>
<dbReference type="AlphaFoldDB" id="V6T985"/>
<dbReference type="VEuPathDB" id="GiardiaDB:DHA2_150457"/>
<dbReference type="EMBL" id="AHGT01000107">
    <property type="protein sequence ID" value="ESU35022.1"/>
    <property type="molecule type" value="Genomic_DNA"/>
</dbReference>
<dbReference type="Proteomes" id="UP000018320">
    <property type="component" value="Unassembled WGS sequence"/>
</dbReference>
<reference evidence="1 2" key="2">
    <citation type="journal article" date="2013" name="Genome Biol. Evol.">
        <title>Genome sequencing of Giardia lamblia genotypes A2 and B isolates (DH and GS) and comparative analysis with the genomes of genotypes A1 and E (WB and Pig).</title>
        <authorList>
            <person name="Adam R.D."/>
            <person name="Dahlstrom E.W."/>
            <person name="Martens C.A."/>
            <person name="Bruno D.P."/>
            <person name="Barbian K.D."/>
            <person name="Ricklefs S.M."/>
            <person name="Hernandez M.M."/>
            <person name="Narla N.P."/>
            <person name="Patel R.B."/>
            <person name="Porcella S.F."/>
            <person name="Nash T.E."/>
        </authorList>
    </citation>
    <scope>NUCLEOTIDE SEQUENCE [LARGE SCALE GENOMIC DNA]</scope>
    <source>
        <strain evidence="1 2">DH</strain>
    </source>
</reference>
<evidence type="ECO:0000313" key="2">
    <source>
        <dbReference type="Proteomes" id="UP000018320"/>
    </source>
</evidence>
<accession>V6T985</accession>
<comment type="caution">
    <text evidence="1">The sequence shown here is derived from an EMBL/GenBank/DDBJ whole genome shotgun (WGS) entry which is preliminary data.</text>
</comment>
<gene>
    <name evidence="1" type="ORF">DHA2_150457</name>
</gene>
<dbReference type="VEuPathDB" id="GiardiaDB:GL50803_00102542"/>
<name>V6T985_GIAIN</name>
<feature type="non-terminal residue" evidence="1">
    <location>
        <position position="1"/>
    </location>
</feature>
<protein>
    <submittedName>
        <fullName evidence="1">Uncharacterized protein</fullName>
    </submittedName>
</protein>
<reference evidence="2" key="1">
    <citation type="submission" date="2012-02" db="EMBL/GenBank/DDBJ databases">
        <title>Genome sequencing of Giardia lamblia Genotypes A2 and B isolates (DH and GS) and comparative analysis with the genomes of Genotypes A1 and E (WB and Pig).</title>
        <authorList>
            <person name="Adam R."/>
            <person name="Dahlstrom E."/>
            <person name="Martens C."/>
            <person name="Bruno D."/>
            <person name="Barbian K."/>
            <person name="Porcella S.F."/>
            <person name="Nash T."/>
        </authorList>
    </citation>
    <scope>NUCLEOTIDE SEQUENCE</scope>
    <source>
        <strain evidence="2">DH</strain>
    </source>
</reference>
<organism evidence="1 2">
    <name type="scientific">Giardia intestinalis</name>
    <name type="common">Giardia lamblia</name>
    <dbReference type="NCBI Taxonomy" id="5741"/>
    <lineage>
        <taxon>Eukaryota</taxon>
        <taxon>Metamonada</taxon>
        <taxon>Diplomonadida</taxon>
        <taxon>Hexamitidae</taxon>
        <taxon>Giardiinae</taxon>
        <taxon>Giardia</taxon>
    </lineage>
</organism>
<sequence>VQQTDTSIKWWLSVGHTATHFRRGQGEQTFSPSVSARTPVGETVAQVAFLPLM</sequence>